<dbReference type="GO" id="GO:0042102">
    <property type="term" value="P:positive regulation of T cell proliferation"/>
    <property type="evidence" value="ECO:0007669"/>
    <property type="project" value="TreeGrafter"/>
</dbReference>
<evidence type="ECO:0000256" key="12">
    <source>
        <dbReference type="SAM" id="SignalP"/>
    </source>
</evidence>
<evidence type="ECO:0000256" key="2">
    <source>
        <dbReference type="ARBA" id="ARBA00022475"/>
    </source>
</evidence>
<evidence type="ECO:0000256" key="11">
    <source>
        <dbReference type="SAM" id="Phobius"/>
    </source>
</evidence>
<evidence type="ECO:0000256" key="1">
    <source>
        <dbReference type="ARBA" id="ARBA00004251"/>
    </source>
</evidence>
<dbReference type="GeneID" id="109062764"/>
<dbReference type="PROSITE" id="PS50835">
    <property type="entry name" value="IG_LIKE"/>
    <property type="match status" value="2"/>
</dbReference>
<dbReference type="SMART" id="SM00409">
    <property type="entry name" value="IG"/>
    <property type="match status" value="2"/>
</dbReference>
<evidence type="ECO:0000256" key="7">
    <source>
        <dbReference type="ARBA" id="ARBA00023157"/>
    </source>
</evidence>
<keyword evidence="4 12" id="KW-0732">Signal</keyword>
<dbReference type="InterPro" id="IPR013106">
    <property type="entry name" value="Ig_V-set"/>
</dbReference>
<dbReference type="Pfam" id="PF07654">
    <property type="entry name" value="C1-set"/>
    <property type="match status" value="1"/>
</dbReference>
<evidence type="ECO:0000313" key="14">
    <source>
        <dbReference type="RefSeq" id="XP_042621103.1"/>
    </source>
</evidence>
<dbReference type="OrthoDB" id="8893416at2759"/>
<gene>
    <name evidence="14" type="primary">LOC109062764</name>
</gene>
<dbReference type="GO" id="GO:0071222">
    <property type="term" value="P:cellular response to lipopolysaccharide"/>
    <property type="evidence" value="ECO:0007669"/>
    <property type="project" value="TreeGrafter"/>
</dbReference>
<dbReference type="InterPro" id="IPR051713">
    <property type="entry name" value="T-cell_Activation_Regulation"/>
</dbReference>
<dbReference type="AlphaFoldDB" id="A0A9Q9YIZ6"/>
<dbReference type="InterPro" id="IPR003597">
    <property type="entry name" value="Ig_C1-set"/>
</dbReference>
<comment type="subcellular location">
    <subcellularLocation>
        <location evidence="1">Cell membrane</location>
        <topology evidence="1">Single-pass type I membrane protein</topology>
    </subcellularLocation>
</comment>
<organism evidence="14">
    <name type="scientific">Cyprinus carpio</name>
    <name type="common">Common carp</name>
    <dbReference type="NCBI Taxonomy" id="7962"/>
    <lineage>
        <taxon>Eukaryota</taxon>
        <taxon>Metazoa</taxon>
        <taxon>Chordata</taxon>
        <taxon>Craniata</taxon>
        <taxon>Vertebrata</taxon>
        <taxon>Euteleostomi</taxon>
        <taxon>Actinopterygii</taxon>
        <taxon>Neopterygii</taxon>
        <taxon>Teleostei</taxon>
        <taxon>Ostariophysi</taxon>
        <taxon>Cypriniformes</taxon>
        <taxon>Cyprinidae</taxon>
        <taxon>Cyprininae</taxon>
        <taxon>Cyprinus</taxon>
    </lineage>
</organism>
<dbReference type="PANTHER" id="PTHR25466:SF14">
    <property type="entry name" value="BUTYROPHILIN SUBFAMILY 2 MEMBER A2-LIKE-RELATED"/>
    <property type="match status" value="1"/>
</dbReference>
<keyword evidence="6 11" id="KW-0472">Membrane</keyword>
<evidence type="ECO:0000256" key="10">
    <source>
        <dbReference type="ARBA" id="ARBA00023319"/>
    </source>
</evidence>
<feature type="domain" description="Ig-like" evidence="13">
    <location>
        <begin position="32"/>
        <end position="110"/>
    </location>
</feature>
<dbReference type="GO" id="GO:0006955">
    <property type="term" value="P:immune response"/>
    <property type="evidence" value="ECO:0007669"/>
    <property type="project" value="TreeGrafter"/>
</dbReference>
<evidence type="ECO:0000259" key="13">
    <source>
        <dbReference type="PROSITE" id="PS50835"/>
    </source>
</evidence>
<keyword evidence="9" id="KW-0325">Glycoprotein</keyword>
<dbReference type="Pfam" id="PF07686">
    <property type="entry name" value="V-set"/>
    <property type="match status" value="1"/>
</dbReference>
<feature type="domain" description="Ig-like" evidence="13">
    <location>
        <begin position="132"/>
        <end position="215"/>
    </location>
</feature>
<keyword evidence="7" id="KW-1015">Disulfide bond</keyword>
<protein>
    <submittedName>
        <fullName evidence="14">Uncharacterized protein LOC109062764</fullName>
    </submittedName>
</protein>
<dbReference type="GO" id="GO:0042130">
    <property type="term" value="P:negative regulation of T cell proliferation"/>
    <property type="evidence" value="ECO:0007669"/>
    <property type="project" value="TreeGrafter"/>
</dbReference>
<dbReference type="GO" id="GO:0031295">
    <property type="term" value="P:T cell costimulation"/>
    <property type="evidence" value="ECO:0007669"/>
    <property type="project" value="TreeGrafter"/>
</dbReference>
<name>A0A9Q9YIZ6_CYPCA</name>
<reference evidence="14" key="1">
    <citation type="submission" date="2025-08" db="UniProtKB">
        <authorList>
            <consortium name="RefSeq"/>
        </authorList>
    </citation>
    <scope>IDENTIFICATION</scope>
    <source>
        <tissue evidence="14">Muscle</tissue>
    </source>
</reference>
<keyword evidence="5 11" id="KW-1133">Transmembrane helix</keyword>
<evidence type="ECO:0000256" key="3">
    <source>
        <dbReference type="ARBA" id="ARBA00022692"/>
    </source>
</evidence>
<keyword evidence="2" id="KW-1003">Cell membrane</keyword>
<evidence type="ECO:0000256" key="5">
    <source>
        <dbReference type="ARBA" id="ARBA00022989"/>
    </source>
</evidence>
<evidence type="ECO:0000256" key="9">
    <source>
        <dbReference type="ARBA" id="ARBA00023180"/>
    </source>
</evidence>
<accession>A0A9Q9YIZ6</accession>
<sequence length="298" mass="33727">MFLKWTTNCLLFLTLIYLPHTGGWNVSSVIIGETVHLSCHSPPKHTYSFEIEWTKNGTNSNTTCKWRINKGIISSLNTCDPRFTFTKEPFEINIKDVQPSDSGIHSCKMTIIIPPPSLVYFTNMTLQVVVGPHLSLQKLNSSNDTCVLLLCSVEDLKPEQVNFTWSRGERSLHPFTSYAMNSELRLCKPDWSEGDTITCYAKYSSTQTQKSIQLTSETTSDIVFNGVLFQLLTISCSAAAGLILCIILTVVICKCRKRDEHGSLMFNNKVYENFSFAMFRQNSQSNDKPQPEESIYEN</sequence>
<evidence type="ECO:0000256" key="8">
    <source>
        <dbReference type="ARBA" id="ARBA00023170"/>
    </source>
</evidence>
<feature type="signal peptide" evidence="12">
    <location>
        <begin position="1"/>
        <end position="23"/>
    </location>
</feature>
<dbReference type="Proteomes" id="UP001155660">
    <property type="component" value="Chromosome A10"/>
</dbReference>
<keyword evidence="10" id="KW-0393">Immunoglobulin domain</keyword>
<dbReference type="KEGG" id="ccar:109062764"/>
<dbReference type="GO" id="GO:0007166">
    <property type="term" value="P:cell surface receptor signaling pathway"/>
    <property type="evidence" value="ECO:0007669"/>
    <property type="project" value="TreeGrafter"/>
</dbReference>
<feature type="transmembrane region" description="Helical" evidence="11">
    <location>
        <begin position="227"/>
        <end position="253"/>
    </location>
</feature>
<keyword evidence="3 11" id="KW-0812">Transmembrane</keyword>
<dbReference type="PANTHER" id="PTHR25466">
    <property type="entry name" value="T-LYMPHOCYTE ACTIVATION ANTIGEN"/>
    <property type="match status" value="1"/>
</dbReference>
<proteinExistence type="predicted"/>
<evidence type="ECO:0000256" key="6">
    <source>
        <dbReference type="ARBA" id="ARBA00023136"/>
    </source>
</evidence>
<keyword evidence="8" id="KW-0675">Receptor</keyword>
<dbReference type="InterPro" id="IPR003599">
    <property type="entry name" value="Ig_sub"/>
</dbReference>
<dbReference type="RefSeq" id="XP_042621103.1">
    <property type="nucleotide sequence ID" value="XM_042765169.1"/>
</dbReference>
<evidence type="ECO:0000256" key="4">
    <source>
        <dbReference type="ARBA" id="ARBA00022729"/>
    </source>
</evidence>
<dbReference type="GO" id="GO:0009897">
    <property type="term" value="C:external side of plasma membrane"/>
    <property type="evidence" value="ECO:0007669"/>
    <property type="project" value="TreeGrafter"/>
</dbReference>
<feature type="chain" id="PRO_5040232271" evidence="12">
    <location>
        <begin position="24"/>
        <end position="298"/>
    </location>
</feature>
<dbReference type="InterPro" id="IPR007110">
    <property type="entry name" value="Ig-like_dom"/>
</dbReference>